<reference evidence="4" key="1">
    <citation type="journal article" date="2023" name="Commun. Biol.">
        <title>Genome analysis of Parmales, the sister group of diatoms, reveals the evolutionary specialization of diatoms from phago-mixotrophs to photoautotrophs.</title>
        <authorList>
            <person name="Ban H."/>
            <person name="Sato S."/>
            <person name="Yoshikawa S."/>
            <person name="Yamada K."/>
            <person name="Nakamura Y."/>
            <person name="Ichinomiya M."/>
            <person name="Sato N."/>
            <person name="Blanc-Mathieu R."/>
            <person name="Endo H."/>
            <person name="Kuwata A."/>
            <person name="Ogata H."/>
        </authorList>
    </citation>
    <scope>NUCLEOTIDE SEQUENCE [LARGE SCALE GENOMIC DNA]</scope>
    <source>
        <strain evidence="4">NIES 3701</strain>
    </source>
</reference>
<evidence type="ECO:0000256" key="1">
    <source>
        <dbReference type="SAM" id="Coils"/>
    </source>
</evidence>
<feature type="region of interest" description="Disordered" evidence="2">
    <location>
        <begin position="413"/>
        <end position="451"/>
    </location>
</feature>
<feature type="region of interest" description="Disordered" evidence="2">
    <location>
        <begin position="1"/>
        <end position="45"/>
    </location>
</feature>
<gene>
    <name evidence="3" type="ORF">TrST_g321</name>
</gene>
<evidence type="ECO:0000313" key="3">
    <source>
        <dbReference type="EMBL" id="GMH51569.1"/>
    </source>
</evidence>
<keyword evidence="1" id="KW-0175">Coiled coil</keyword>
<feature type="coiled-coil region" evidence="1">
    <location>
        <begin position="307"/>
        <end position="369"/>
    </location>
</feature>
<dbReference type="EMBL" id="BRXY01000004">
    <property type="protein sequence ID" value="GMH51569.1"/>
    <property type="molecule type" value="Genomic_DNA"/>
</dbReference>
<feature type="coiled-coil region" evidence="1">
    <location>
        <begin position="213"/>
        <end position="254"/>
    </location>
</feature>
<feature type="region of interest" description="Disordered" evidence="2">
    <location>
        <begin position="61"/>
        <end position="83"/>
    </location>
</feature>
<evidence type="ECO:0000313" key="4">
    <source>
        <dbReference type="Proteomes" id="UP001165085"/>
    </source>
</evidence>
<organism evidence="3 4">
    <name type="scientific">Triparma strigata</name>
    <dbReference type="NCBI Taxonomy" id="1606541"/>
    <lineage>
        <taxon>Eukaryota</taxon>
        <taxon>Sar</taxon>
        <taxon>Stramenopiles</taxon>
        <taxon>Ochrophyta</taxon>
        <taxon>Bolidophyceae</taxon>
        <taxon>Parmales</taxon>
        <taxon>Triparmaceae</taxon>
        <taxon>Triparma</taxon>
    </lineage>
</organism>
<feature type="compositionally biased region" description="Low complexity" evidence="2">
    <location>
        <begin position="21"/>
        <end position="35"/>
    </location>
</feature>
<feature type="compositionally biased region" description="Acidic residues" evidence="2">
    <location>
        <begin position="1"/>
        <end position="20"/>
    </location>
</feature>
<accession>A0A9W6ZC55</accession>
<proteinExistence type="predicted"/>
<sequence length="451" mass="49481">MSDYGDDFAEDVVDDNDDEPTTTTTAALTPSAEPAGVDPAAPGVSSAALAKLEAEIASLQSKNKKLEAKGKEKDKRVKALEMELEKHSTGEDLGTLLYDTSEKLVEEGQKNVKLSQKFETTKQKLADSKSEVAQFRELLLSGINGGVSDVENYTHVSLSDLLRLRLQEADNKASEAAAQVKSAPSMNSTLPKQLVTASEADNDDEAAADIGGIQKLEAELEEVKKHNGKLNKQCDNMKAKLEQAFEALERFQNVQSKVVQLSERSRFEKELRARAEGGLRISNKKVEALSDHIEKLMLHLKHEATSKARAFEEKAKANKEVELLRARNSAILKKNNGRERVISELKEGAKILEDQLRLMDEKYMELRTKLDWTRLQSEKTVKKSQDEARSLRTKFALMQGSFSGGTLLDAVEVGPDGGLMEQPSMSSTRGKSKGKKGRGGGGMSQSQSGML</sequence>
<feature type="compositionally biased region" description="Basic and acidic residues" evidence="2">
    <location>
        <begin position="64"/>
        <end position="83"/>
    </location>
</feature>
<keyword evidence="4" id="KW-1185">Reference proteome</keyword>
<evidence type="ECO:0000256" key="2">
    <source>
        <dbReference type="SAM" id="MobiDB-lite"/>
    </source>
</evidence>
<dbReference type="OrthoDB" id="68966at2759"/>
<comment type="caution">
    <text evidence="3">The sequence shown here is derived from an EMBL/GenBank/DDBJ whole genome shotgun (WGS) entry which is preliminary data.</text>
</comment>
<protein>
    <submittedName>
        <fullName evidence="3">Uncharacterized protein</fullName>
    </submittedName>
</protein>
<dbReference type="AlphaFoldDB" id="A0A9W6ZC55"/>
<dbReference type="Proteomes" id="UP001165085">
    <property type="component" value="Unassembled WGS sequence"/>
</dbReference>
<name>A0A9W6ZC55_9STRA</name>